<feature type="domain" description="ABC transporter" evidence="10">
    <location>
        <begin position="1"/>
        <end position="197"/>
    </location>
</feature>
<dbReference type="GO" id="GO:0005886">
    <property type="term" value="C:plasma membrane"/>
    <property type="evidence" value="ECO:0007669"/>
    <property type="project" value="UniProtKB-SubCell"/>
</dbReference>
<dbReference type="PROSITE" id="PS50893">
    <property type="entry name" value="ABC_TRANSPORTER_2"/>
    <property type="match status" value="1"/>
</dbReference>
<evidence type="ECO:0000256" key="9">
    <source>
        <dbReference type="ARBA" id="ARBA00023136"/>
    </source>
</evidence>
<keyword evidence="8" id="KW-0406">Ion transport</keyword>
<evidence type="ECO:0000256" key="1">
    <source>
        <dbReference type="ARBA" id="ARBA00004202"/>
    </source>
</evidence>
<evidence type="ECO:0000256" key="5">
    <source>
        <dbReference type="ARBA" id="ARBA00022741"/>
    </source>
</evidence>
<evidence type="ECO:0000256" key="3">
    <source>
        <dbReference type="ARBA" id="ARBA00022475"/>
    </source>
</evidence>
<evidence type="ECO:0000259" key="10">
    <source>
        <dbReference type="PROSITE" id="PS50893"/>
    </source>
</evidence>
<sequence length="211" mass="23697">MKINDLTLPRDLLHEQTVCWPDQGITVMLGQNGVGKSTLLAELARRLPEAAYLPQKNDIYDDISVQAVLALGQKRATQPPSLDVVAAFDLAPLLKMAMRKLSGGQQQRVWLAFMLVQQAPILLLDEPLSALDLRYQKRLTQLLVTAQTSVIMIVHDLNYAQRVADWIWVMHEQTILVGTPTEMLNDTLLSAVFQTTIQHQVTVAGHRYFDT</sequence>
<keyword evidence="3" id="KW-1003">Cell membrane</keyword>
<keyword evidence="9" id="KW-0472">Membrane</keyword>
<dbReference type="Pfam" id="PF00005">
    <property type="entry name" value="ABC_tran"/>
    <property type="match status" value="1"/>
</dbReference>
<dbReference type="GO" id="GO:0016887">
    <property type="term" value="F:ATP hydrolysis activity"/>
    <property type="evidence" value="ECO:0007669"/>
    <property type="project" value="InterPro"/>
</dbReference>
<dbReference type="GO" id="GO:0005524">
    <property type="term" value="F:ATP binding"/>
    <property type="evidence" value="ECO:0007669"/>
    <property type="project" value="UniProtKB-KW"/>
</dbReference>
<dbReference type="Proteomes" id="UP000478636">
    <property type="component" value="Unassembled WGS sequence"/>
</dbReference>
<keyword evidence="4" id="KW-0410">Iron transport</keyword>
<protein>
    <submittedName>
        <fullName evidence="11">ATP-binding cassette domain-containing protein</fullName>
    </submittedName>
</protein>
<dbReference type="RefSeq" id="WP_051660637.1">
    <property type="nucleotide sequence ID" value="NZ_DAITWI010000001.1"/>
</dbReference>
<evidence type="ECO:0000313" key="11">
    <source>
        <dbReference type="EMBL" id="MWN21029.1"/>
    </source>
</evidence>
<dbReference type="Gene3D" id="3.40.50.300">
    <property type="entry name" value="P-loop containing nucleotide triphosphate hydrolases"/>
    <property type="match status" value="1"/>
</dbReference>
<dbReference type="InterPro" id="IPR027417">
    <property type="entry name" value="P-loop_NTPase"/>
</dbReference>
<name>A0A6L7ACU8_LEULA</name>
<dbReference type="PANTHER" id="PTHR42771">
    <property type="entry name" value="IRON(3+)-HYDROXAMATE IMPORT ATP-BINDING PROTEIN FHUC"/>
    <property type="match status" value="1"/>
</dbReference>
<keyword evidence="7" id="KW-0408">Iron</keyword>
<evidence type="ECO:0000256" key="6">
    <source>
        <dbReference type="ARBA" id="ARBA00022840"/>
    </source>
</evidence>
<comment type="caution">
    <text evidence="11">The sequence shown here is derived from an EMBL/GenBank/DDBJ whole genome shotgun (WGS) entry which is preliminary data.</text>
</comment>
<dbReference type="InterPro" id="IPR003593">
    <property type="entry name" value="AAA+_ATPase"/>
</dbReference>
<proteinExistence type="predicted"/>
<dbReference type="EMBL" id="WSZI01000013">
    <property type="protein sequence ID" value="MWN21029.1"/>
    <property type="molecule type" value="Genomic_DNA"/>
</dbReference>
<organism evidence="11 12">
    <name type="scientific">Leuconostoc lactis</name>
    <dbReference type="NCBI Taxonomy" id="1246"/>
    <lineage>
        <taxon>Bacteria</taxon>
        <taxon>Bacillati</taxon>
        <taxon>Bacillota</taxon>
        <taxon>Bacilli</taxon>
        <taxon>Lactobacillales</taxon>
        <taxon>Lactobacillaceae</taxon>
        <taxon>Leuconostoc</taxon>
    </lineage>
</organism>
<dbReference type="SMART" id="SM00382">
    <property type="entry name" value="AAA"/>
    <property type="match status" value="1"/>
</dbReference>
<accession>A0A6L7ACU8</accession>
<keyword evidence="6 11" id="KW-0067">ATP-binding</keyword>
<keyword evidence="2" id="KW-0813">Transport</keyword>
<evidence type="ECO:0000313" key="12">
    <source>
        <dbReference type="Proteomes" id="UP000478636"/>
    </source>
</evidence>
<dbReference type="GO" id="GO:0006826">
    <property type="term" value="P:iron ion transport"/>
    <property type="evidence" value="ECO:0007669"/>
    <property type="project" value="UniProtKB-KW"/>
</dbReference>
<dbReference type="InterPro" id="IPR003439">
    <property type="entry name" value="ABC_transporter-like_ATP-bd"/>
</dbReference>
<gene>
    <name evidence="11" type="ORF">GQS40_04980</name>
</gene>
<evidence type="ECO:0000256" key="2">
    <source>
        <dbReference type="ARBA" id="ARBA00022448"/>
    </source>
</evidence>
<evidence type="ECO:0000256" key="4">
    <source>
        <dbReference type="ARBA" id="ARBA00022496"/>
    </source>
</evidence>
<evidence type="ECO:0000256" key="7">
    <source>
        <dbReference type="ARBA" id="ARBA00023004"/>
    </source>
</evidence>
<dbReference type="PANTHER" id="PTHR42771:SF2">
    <property type="entry name" value="IRON(3+)-HYDROXAMATE IMPORT ATP-BINDING PROTEIN FHUC"/>
    <property type="match status" value="1"/>
</dbReference>
<keyword evidence="5" id="KW-0547">Nucleotide-binding</keyword>
<evidence type="ECO:0000256" key="8">
    <source>
        <dbReference type="ARBA" id="ARBA00023065"/>
    </source>
</evidence>
<comment type="subcellular location">
    <subcellularLocation>
        <location evidence="1">Cell membrane</location>
        <topology evidence="1">Peripheral membrane protein</topology>
    </subcellularLocation>
</comment>
<dbReference type="InterPro" id="IPR051535">
    <property type="entry name" value="Siderophore_ABC-ATPase"/>
</dbReference>
<dbReference type="SUPFAM" id="SSF52540">
    <property type="entry name" value="P-loop containing nucleoside triphosphate hydrolases"/>
    <property type="match status" value="1"/>
</dbReference>
<reference evidence="11 12" key="1">
    <citation type="submission" date="2019-12" db="EMBL/GenBank/DDBJ databases">
        <title>Complete genome sequence of Leuconostoc lactis strain AVN1 provides insights into metabolic potential.</title>
        <authorList>
            <person name="Besrour N."/>
            <person name="Najjari A."/>
            <person name="Fhoula I."/>
            <person name="Jaballah S."/>
            <person name="Klibi N."/>
            <person name="Ouzari H.I."/>
        </authorList>
    </citation>
    <scope>NUCLEOTIDE SEQUENCE [LARGE SCALE GENOMIC DNA]</scope>
    <source>
        <strain evidence="11 12">AVN1</strain>
    </source>
</reference>
<dbReference type="AlphaFoldDB" id="A0A6L7ACU8"/>